<accession>A0AAI8YVV0</accession>
<sequence length="179" mass="20351">MSENAQSHRCQCQCRQCRRQSQSQKDQWTPAEEHHLLTAVSDLLQTTTLHQESDFWNVVISLLPQDTFRSAKAAKNKYDRLTGGTINVRAFLRRQHRQAMAAAREQAEKEAREAEFADVDVAGFTTEPEEDWMDDYTGVSASGPAWDDGVREVWGEKVRDLNWKAELVVGRTRVVGGES</sequence>
<dbReference type="AlphaFoldDB" id="A0AAI8YVV0"/>
<evidence type="ECO:0000259" key="1">
    <source>
        <dbReference type="PROSITE" id="PS50090"/>
    </source>
</evidence>
<dbReference type="PROSITE" id="PS50090">
    <property type="entry name" value="MYB_LIKE"/>
    <property type="match status" value="1"/>
</dbReference>
<organism evidence="2 3">
    <name type="scientific">Lecanosticta acicola</name>
    <dbReference type="NCBI Taxonomy" id="111012"/>
    <lineage>
        <taxon>Eukaryota</taxon>
        <taxon>Fungi</taxon>
        <taxon>Dikarya</taxon>
        <taxon>Ascomycota</taxon>
        <taxon>Pezizomycotina</taxon>
        <taxon>Dothideomycetes</taxon>
        <taxon>Dothideomycetidae</taxon>
        <taxon>Mycosphaerellales</taxon>
        <taxon>Mycosphaerellaceae</taxon>
        <taxon>Lecanosticta</taxon>
    </lineage>
</organism>
<dbReference type="Proteomes" id="UP001296104">
    <property type="component" value="Unassembled WGS sequence"/>
</dbReference>
<dbReference type="InterPro" id="IPR001005">
    <property type="entry name" value="SANT/Myb"/>
</dbReference>
<name>A0AAI8YVV0_9PEZI</name>
<evidence type="ECO:0000313" key="2">
    <source>
        <dbReference type="EMBL" id="CAK3935107.1"/>
    </source>
</evidence>
<dbReference type="EMBL" id="CAVMBE010000014">
    <property type="protein sequence ID" value="CAK3935107.1"/>
    <property type="molecule type" value="Genomic_DNA"/>
</dbReference>
<evidence type="ECO:0000313" key="3">
    <source>
        <dbReference type="Proteomes" id="UP001296104"/>
    </source>
</evidence>
<feature type="domain" description="Myb-like" evidence="1">
    <location>
        <begin position="20"/>
        <end position="82"/>
    </location>
</feature>
<keyword evidence="3" id="KW-1185">Reference proteome</keyword>
<proteinExistence type="predicted"/>
<gene>
    <name evidence="2" type="ORF">LECACI_7A002998</name>
</gene>
<comment type="caution">
    <text evidence="2">The sequence shown here is derived from an EMBL/GenBank/DDBJ whole genome shotgun (WGS) entry which is preliminary data.</text>
</comment>
<reference evidence="2" key="1">
    <citation type="submission" date="2023-11" db="EMBL/GenBank/DDBJ databases">
        <authorList>
            <person name="Alioto T."/>
            <person name="Alioto T."/>
            <person name="Gomez Garrido J."/>
        </authorList>
    </citation>
    <scope>NUCLEOTIDE SEQUENCE</scope>
</reference>
<protein>
    <recommendedName>
        <fullName evidence="1">Myb-like domain-containing protein</fullName>
    </recommendedName>
</protein>